<evidence type="ECO:0000313" key="2">
    <source>
        <dbReference type="Proteomes" id="UP000191500"/>
    </source>
</evidence>
<dbReference type="AlphaFoldDB" id="A0A1V6UH57"/>
<evidence type="ECO:0000313" key="1">
    <source>
        <dbReference type="EMBL" id="OQE37757.1"/>
    </source>
</evidence>
<dbReference type="InterPro" id="IPR014752">
    <property type="entry name" value="Arrestin-like_C"/>
</dbReference>
<organism evidence="1 2">
    <name type="scientific">Penicillium coprophilum</name>
    <dbReference type="NCBI Taxonomy" id="36646"/>
    <lineage>
        <taxon>Eukaryota</taxon>
        <taxon>Fungi</taxon>
        <taxon>Dikarya</taxon>
        <taxon>Ascomycota</taxon>
        <taxon>Pezizomycotina</taxon>
        <taxon>Eurotiomycetes</taxon>
        <taxon>Eurotiomycetidae</taxon>
        <taxon>Eurotiales</taxon>
        <taxon>Aspergillaceae</taxon>
        <taxon>Penicillium</taxon>
    </lineage>
</organism>
<proteinExistence type="predicted"/>
<dbReference type="Gene3D" id="2.60.40.640">
    <property type="match status" value="1"/>
</dbReference>
<dbReference type="GO" id="GO:0005886">
    <property type="term" value="C:plasma membrane"/>
    <property type="evidence" value="ECO:0007669"/>
    <property type="project" value="TreeGrafter"/>
</dbReference>
<dbReference type="STRING" id="36646.A0A1V6UH57"/>
<evidence type="ECO:0008006" key="3">
    <source>
        <dbReference type="Google" id="ProtNLM"/>
    </source>
</evidence>
<dbReference type="Proteomes" id="UP000191500">
    <property type="component" value="Unassembled WGS sequence"/>
</dbReference>
<dbReference type="GO" id="GO:0030674">
    <property type="term" value="F:protein-macromolecule adaptor activity"/>
    <property type="evidence" value="ECO:0007669"/>
    <property type="project" value="TreeGrafter"/>
</dbReference>
<comment type="caution">
    <text evidence="1">The sequence shown here is derived from an EMBL/GenBank/DDBJ whole genome shotgun (WGS) entry which is preliminary data.</text>
</comment>
<gene>
    <name evidence="1" type="ORF">PENCOP_c009G00401</name>
</gene>
<keyword evidence="2" id="KW-1185">Reference proteome</keyword>
<dbReference type="GO" id="GO:0005829">
    <property type="term" value="C:cytosol"/>
    <property type="evidence" value="ECO:0007669"/>
    <property type="project" value="TreeGrafter"/>
</dbReference>
<sequence length="385" mass="43449">MSSLNIQLVTPAIHNVNTQCHEKHGIPALAGLVVLSVTASSPLINVTQIHVRIIQVMRPTADNKTHWRTWCPSFCMIEKSPQPGSTIERTIRDVALPIFSKGGFEIYPGRIVSEFPFHIDLPTNIPGTTKTPLGTIRYEIEAKATTSQHGTFTQRRPVELNRQMILSEPTKTQHHLYFQKSNTIRGMTLSQNSTPRSGPRISFTAAIRTHWETAPADRETELCHFVVRELRWQAEEIIKIMSKSTSPEEEYSICERQLVRKLCDGNTKGYWGYGCNPYVKQPYGLKFGGKGEEKPAICIPFVFTIPKRAMVVDDIYLAAYGFGVDGADQTQKCGLPEKSFFFSPGKTTKGITVHHQLKIELVTGEDVFHKGTRTLVERKRLRTIR</sequence>
<dbReference type="GO" id="GO:0031625">
    <property type="term" value="F:ubiquitin protein ligase binding"/>
    <property type="evidence" value="ECO:0007669"/>
    <property type="project" value="TreeGrafter"/>
</dbReference>
<dbReference type="PANTHER" id="PTHR11188:SF76">
    <property type="entry name" value="PROTEIN LDB19"/>
    <property type="match status" value="1"/>
</dbReference>
<name>A0A1V6UH57_9EURO</name>
<protein>
    <recommendedName>
        <fullName evidence="3">Arrestin-like N-terminal domain-containing protein</fullName>
    </recommendedName>
</protein>
<dbReference type="GO" id="GO:0070086">
    <property type="term" value="P:ubiquitin-dependent endocytosis"/>
    <property type="evidence" value="ECO:0007669"/>
    <property type="project" value="TreeGrafter"/>
</dbReference>
<dbReference type="EMBL" id="MDDG01000009">
    <property type="protein sequence ID" value="OQE37757.1"/>
    <property type="molecule type" value="Genomic_DNA"/>
</dbReference>
<reference evidence="2" key="1">
    <citation type="journal article" date="2017" name="Nat. Microbiol.">
        <title>Global analysis of biosynthetic gene clusters reveals vast potential of secondary metabolite production in Penicillium species.</title>
        <authorList>
            <person name="Nielsen J.C."/>
            <person name="Grijseels S."/>
            <person name="Prigent S."/>
            <person name="Ji B."/>
            <person name="Dainat J."/>
            <person name="Nielsen K.F."/>
            <person name="Frisvad J.C."/>
            <person name="Workman M."/>
            <person name="Nielsen J."/>
        </authorList>
    </citation>
    <scope>NUCLEOTIDE SEQUENCE [LARGE SCALE GENOMIC DNA]</scope>
    <source>
        <strain evidence="2">IBT 31321</strain>
    </source>
</reference>
<accession>A0A1V6UH57</accession>
<dbReference type="InterPro" id="IPR050357">
    <property type="entry name" value="Arrestin_domain-protein"/>
</dbReference>
<dbReference type="PANTHER" id="PTHR11188">
    <property type="entry name" value="ARRESTIN DOMAIN CONTAINING PROTEIN"/>
    <property type="match status" value="1"/>
</dbReference>